<dbReference type="RefSeq" id="WP_034656289.1">
    <property type="nucleotide sequence ID" value="NZ_BCVB01000022.1"/>
</dbReference>
<name>A0A0B6AGE7_PRIM2</name>
<geneLocation type="plasmid" evidence="5 6">
    <name>pBMV_1</name>
</geneLocation>
<keyword evidence="5" id="KW-0614">Plasmid</keyword>
<evidence type="ECO:0000313" key="5">
    <source>
        <dbReference type="EMBL" id="AJI20127.1"/>
    </source>
</evidence>
<sequence>MCTSEQVNNNNIERFTGFANLYDRNRPSPPREVIKILHTYLGEKPRNVVDIGCGTGLSSFLWMNDSVNIIGVEPNDDMRKVAITNWERINKPSNIHFTKGLSHQLELVSESIDIITCSQSFHWMEPQSTLHECARVLRSGGIFAAYDCDWPPTFNWIVEEQYKKLINLAETRARQLADVEKHPHKWNKEKHLQQIEESGLFRFSKEIVFHNWELCNADRYANIALSQGGLQTALKKGAHELYKEVEHFKNNVTEAFTGKAQNVLFSYRMRLGIK</sequence>
<reference evidence="5 6" key="1">
    <citation type="journal article" date="2015" name="Genome Announc.">
        <title>Complete genome sequences for 35 biothreat assay-relevant bacillus species.</title>
        <authorList>
            <person name="Johnson S.L."/>
            <person name="Daligault H.E."/>
            <person name="Davenport K.W."/>
            <person name="Jaissle J."/>
            <person name="Frey K.G."/>
            <person name="Ladner J.T."/>
            <person name="Broomall S.M."/>
            <person name="Bishop-Lilly K.A."/>
            <person name="Bruce D.C."/>
            <person name="Gibbons H.S."/>
            <person name="Coyne S.R."/>
            <person name="Lo C.C."/>
            <person name="Meincke L."/>
            <person name="Munk A.C."/>
            <person name="Koroleva G.I."/>
            <person name="Rosenzweig C.N."/>
            <person name="Palacios G.F."/>
            <person name="Redden C.L."/>
            <person name="Minogue T.D."/>
            <person name="Chain P.S."/>
        </authorList>
    </citation>
    <scope>NUCLEOTIDE SEQUENCE [LARGE SCALE GENOMIC DNA]</scope>
    <source>
        <strain evidence="6">ATCC 14581 / DSM 32 / JCM 2506 / NBRC 15308 / NCIMB 9376 / NCTC 10342 / NRRL B-14308 / VKM B-512</strain>
        <plasmid evidence="5 6">pBMV_1</plasmid>
    </source>
</reference>
<dbReference type="InterPro" id="IPR029063">
    <property type="entry name" value="SAM-dependent_MTases_sf"/>
</dbReference>
<dbReference type="PANTHER" id="PTHR44942:SF4">
    <property type="entry name" value="METHYLTRANSFERASE TYPE 11 DOMAIN-CONTAINING PROTEIN"/>
    <property type="match status" value="1"/>
</dbReference>
<dbReference type="InterPro" id="IPR051052">
    <property type="entry name" value="Diverse_substrate_MTase"/>
</dbReference>
<dbReference type="GO" id="GO:0032259">
    <property type="term" value="P:methylation"/>
    <property type="evidence" value="ECO:0007669"/>
    <property type="project" value="UniProtKB-KW"/>
</dbReference>
<dbReference type="CDD" id="cd02440">
    <property type="entry name" value="AdoMet_MTases"/>
    <property type="match status" value="1"/>
</dbReference>
<dbReference type="Pfam" id="PF08241">
    <property type="entry name" value="Methyltransf_11"/>
    <property type="match status" value="1"/>
</dbReference>
<evidence type="ECO:0000256" key="2">
    <source>
        <dbReference type="ARBA" id="ARBA00022603"/>
    </source>
</evidence>
<dbReference type="SUPFAM" id="SSF53335">
    <property type="entry name" value="S-adenosyl-L-methionine-dependent methyltransferases"/>
    <property type="match status" value="1"/>
</dbReference>
<protein>
    <submittedName>
        <fullName evidence="5">UbiE/COQ5 methyltransferase family protein</fullName>
    </submittedName>
</protein>
<comment type="similarity">
    <text evidence="1">Belongs to the methyltransferase superfamily.</text>
</comment>
<keyword evidence="3 5" id="KW-0808">Transferase</keyword>
<keyword evidence="2 5" id="KW-0489">Methyltransferase</keyword>
<dbReference type="GO" id="GO:0008757">
    <property type="term" value="F:S-adenosylmethionine-dependent methyltransferase activity"/>
    <property type="evidence" value="ECO:0007669"/>
    <property type="project" value="InterPro"/>
</dbReference>
<evidence type="ECO:0000256" key="1">
    <source>
        <dbReference type="ARBA" id="ARBA00008361"/>
    </source>
</evidence>
<organism evidence="5 6">
    <name type="scientific">Priestia megaterium (strain ATCC 14581 / DSM 32 / CCUG 1817 / JCM 2506 / NBRC 15308 / NCIMB 9376 / NCTC 10342 / NRRL B-14308 / VKM B-512 / Ford 19)</name>
    <name type="common">Bacillus megaterium</name>
    <dbReference type="NCBI Taxonomy" id="1348623"/>
    <lineage>
        <taxon>Bacteria</taxon>
        <taxon>Bacillati</taxon>
        <taxon>Bacillota</taxon>
        <taxon>Bacilli</taxon>
        <taxon>Bacillales</taxon>
        <taxon>Bacillaceae</taxon>
        <taxon>Priestia</taxon>
    </lineage>
</organism>
<dbReference type="Proteomes" id="UP000031829">
    <property type="component" value="Plasmid pBMV_1"/>
</dbReference>
<dbReference type="EMBL" id="CP009919">
    <property type="protein sequence ID" value="AJI20127.1"/>
    <property type="molecule type" value="Genomic_DNA"/>
</dbReference>
<dbReference type="PANTHER" id="PTHR44942">
    <property type="entry name" value="METHYLTRANSF_11 DOMAIN-CONTAINING PROTEIN"/>
    <property type="match status" value="1"/>
</dbReference>
<dbReference type="KEGG" id="bmeg:BG04_5943"/>
<dbReference type="Gene3D" id="3.40.50.150">
    <property type="entry name" value="Vaccinia Virus protein VP39"/>
    <property type="match status" value="1"/>
</dbReference>
<dbReference type="HOGENOM" id="CLU_049344_6_0_9"/>
<dbReference type="GeneID" id="93646064"/>
<gene>
    <name evidence="5" type="ORF">BG04_5943</name>
</gene>
<feature type="domain" description="Methyltransferase type 11" evidence="4">
    <location>
        <begin position="49"/>
        <end position="144"/>
    </location>
</feature>
<evidence type="ECO:0000313" key="6">
    <source>
        <dbReference type="Proteomes" id="UP000031829"/>
    </source>
</evidence>
<accession>A0A0B6AGE7</accession>
<evidence type="ECO:0000259" key="4">
    <source>
        <dbReference type="Pfam" id="PF08241"/>
    </source>
</evidence>
<dbReference type="InterPro" id="IPR013216">
    <property type="entry name" value="Methyltransf_11"/>
</dbReference>
<dbReference type="AlphaFoldDB" id="A0A0B6AGE7"/>
<evidence type="ECO:0000256" key="3">
    <source>
        <dbReference type="ARBA" id="ARBA00022679"/>
    </source>
</evidence>
<proteinExistence type="inferred from homology"/>